<comment type="similarity">
    <text evidence="2 6">Belongs to the flavin monoamine oxidase family.</text>
</comment>
<evidence type="ECO:0000256" key="2">
    <source>
        <dbReference type="ARBA" id="ARBA00005995"/>
    </source>
</evidence>
<keyword evidence="6" id="KW-0274">FAD</keyword>
<organism evidence="8 9">
    <name type="scientific">Talaromyces amestolkiae</name>
    <dbReference type="NCBI Taxonomy" id="1196081"/>
    <lineage>
        <taxon>Eukaryota</taxon>
        <taxon>Fungi</taxon>
        <taxon>Dikarya</taxon>
        <taxon>Ascomycota</taxon>
        <taxon>Pezizomycotina</taxon>
        <taxon>Eurotiomycetes</taxon>
        <taxon>Eurotiomycetidae</taxon>
        <taxon>Eurotiales</taxon>
        <taxon>Trichocomaceae</taxon>
        <taxon>Talaromyces</taxon>
        <taxon>Talaromyces sect. Talaromyces</taxon>
    </lineage>
</organism>
<dbReference type="GeneID" id="63796411"/>
<dbReference type="EMBL" id="MIKG01000014">
    <property type="protein sequence ID" value="RAO71183.1"/>
    <property type="molecule type" value="Genomic_DNA"/>
</dbReference>
<dbReference type="PANTHER" id="PTHR43563">
    <property type="entry name" value="AMINE OXIDASE"/>
    <property type="match status" value="1"/>
</dbReference>
<comment type="catalytic activity">
    <reaction evidence="4">
        <text>a secondary aliphatic amine + O2 + H2O = a primary amine + an aldehyde + H2O2</text>
        <dbReference type="Rhea" id="RHEA:26414"/>
        <dbReference type="ChEBI" id="CHEBI:15377"/>
        <dbReference type="ChEBI" id="CHEBI:15379"/>
        <dbReference type="ChEBI" id="CHEBI:16240"/>
        <dbReference type="ChEBI" id="CHEBI:17478"/>
        <dbReference type="ChEBI" id="CHEBI:58855"/>
        <dbReference type="ChEBI" id="CHEBI:65296"/>
        <dbReference type="EC" id="1.4.3.4"/>
    </reaction>
</comment>
<name>A0A364L5Y6_TALAM</name>
<dbReference type="AlphaFoldDB" id="A0A364L5Y6"/>
<protein>
    <recommendedName>
        <fullName evidence="6">Amine oxidase</fullName>
        <ecNumber evidence="6">1.4.3.-</ecNumber>
    </recommendedName>
</protein>
<dbReference type="InterPro" id="IPR050703">
    <property type="entry name" value="Flavin_MAO"/>
</dbReference>
<accession>A0A364L5Y6</accession>
<dbReference type="RefSeq" id="XP_040735699.1">
    <property type="nucleotide sequence ID" value="XM_040879864.1"/>
</dbReference>
<comment type="caution">
    <text evidence="8">The sequence shown here is derived from an EMBL/GenBank/DDBJ whole genome shotgun (WGS) entry which is preliminary data.</text>
</comment>
<dbReference type="EC" id="1.4.3.-" evidence="6"/>
<dbReference type="SUPFAM" id="SSF51905">
    <property type="entry name" value="FAD/NAD(P)-binding domain"/>
    <property type="match status" value="1"/>
</dbReference>
<evidence type="ECO:0000256" key="6">
    <source>
        <dbReference type="RuleBase" id="RU362067"/>
    </source>
</evidence>
<keyword evidence="9" id="KW-1185">Reference proteome</keyword>
<evidence type="ECO:0000313" key="9">
    <source>
        <dbReference type="Proteomes" id="UP000249363"/>
    </source>
</evidence>
<feature type="binding site" evidence="5">
    <location>
        <position position="45"/>
    </location>
    <ligand>
        <name>FAD</name>
        <dbReference type="ChEBI" id="CHEBI:57692"/>
    </ligand>
</feature>
<dbReference type="Pfam" id="PF01593">
    <property type="entry name" value="Amino_oxidase"/>
    <property type="match status" value="1"/>
</dbReference>
<dbReference type="PRINTS" id="PR00757">
    <property type="entry name" value="AMINEOXDASEF"/>
</dbReference>
<proteinExistence type="inferred from homology"/>
<gene>
    <name evidence="8" type="ORF">BHQ10_007195</name>
</gene>
<evidence type="ECO:0000256" key="3">
    <source>
        <dbReference type="ARBA" id="ARBA00023002"/>
    </source>
</evidence>
<sequence length="582" mass="64792">MSRSKEGFLWTPTQETEGLLSDAVQQGSRSIQDYYDVIVVGAGFSGLIAARDLTQKHGLRVLLVDARDRIGGRTWTAKVQGEEIEMGGTWVHWNQPHLYAELHRYGLHRNLKTSAGTSAAEMQYFRPGPGQLEVVPAEKYVAVLESVAQRFFSIDGLESRSLMPYPHDPLRQPSPWQAYDYLSVKDRLNQLHDIPHWEKELFESNLNTFGSAPGKDIGFVEALRWFTLGGHSMVGVFELAGKFKLGNGGITSFARAIWNEFNGDSLFNTPINGIYQGDGGVEINTSHGQILRAKLVISTIPLNCLNDVQFSPPLSPMRQAAIAEGHINRGAKIHFKLRETLPGWFWTSNGYNGSDFVFAFSDHNGTQPSGPSGTWCIGFGYNGCLTDKKDSRSILKAFKQDINPNHNVEAYATHDWMNDPYAKGVWACWGPNSTSKYLKALQKPHGRIIFASADWAAGWRGFIDGAIEQGQFAVRDIIQLLENDLSTVSVRLDRAALDKIEYAIQYIDNCGQDHDHPYYPSLPLIGAAHEAEDETTHSSLPSREGQDIGGSKEEIYLESIDDFIFRKELYMSISAHVGLGCS</sequence>
<dbReference type="Gene3D" id="3.50.50.60">
    <property type="entry name" value="FAD/NAD(P)-binding domain"/>
    <property type="match status" value="2"/>
</dbReference>
<feature type="domain" description="Amine oxidase" evidence="7">
    <location>
        <begin position="44"/>
        <end position="478"/>
    </location>
</feature>
<evidence type="ECO:0000313" key="8">
    <source>
        <dbReference type="EMBL" id="RAO71183.1"/>
    </source>
</evidence>
<keyword evidence="6" id="KW-0285">Flavoprotein</keyword>
<comment type="cofactor">
    <cofactor evidence="1 6">
        <name>FAD</name>
        <dbReference type="ChEBI" id="CHEBI:57692"/>
    </cofactor>
</comment>
<dbReference type="Gene3D" id="3.90.660.10">
    <property type="match status" value="2"/>
</dbReference>
<dbReference type="OrthoDB" id="7777654at2759"/>
<dbReference type="InterPro" id="IPR036188">
    <property type="entry name" value="FAD/NAD-bd_sf"/>
</dbReference>
<dbReference type="PANTHER" id="PTHR43563:SF1">
    <property type="entry name" value="AMINE OXIDASE [FLAVIN-CONTAINING] B"/>
    <property type="match status" value="1"/>
</dbReference>
<dbReference type="InterPro" id="IPR001613">
    <property type="entry name" value="Flavin_amine_oxidase"/>
</dbReference>
<dbReference type="STRING" id="1196081.A0A364L5Y6"/>
<evidence type="ECO:0000256" key="4">
    <source>
        <dbReference type="ARBA" id="ARBA00048448"/>
    </source>
</evidence>
<dbReference type="Proteomes" id="UP000249363">
    <property type="component" value="Unassembled WGS sequence"/>
</dbReference>
<evidence type="ECO:0000256" key="5">
    <source>
        <dbReference type="PIRSR" id="PIRSR601613-1"/>
    </source>
</evidence>
<reference evidence="8 9" key="1">
    <citation type="journal article" date="2017" name="Biotechnol. Biofuels">
        <title>Differential beta-glucosidase expression as a function of carbon source availability in Talaromyces amestolkiae: a genomic and proteomic approach.</title>
        <authorList>
            <person name="de Eugenio L.I."/>
            <person name="Mendez-Liter J.A."/>
            <person name="Nieto-Dominguez M."/>
            <person name="Alonso L."/>
            <person name="Gil-Munoz J."/>
            <person name="Barriuso J."/>
            <person name="Prieto A."/>
            <person name="Martinez M.J."/>
        </authorList>
    </citation>
    <scope>NUCLEOTIDE SEQUENCE [LARGE SCALE GENOMIC DNA]</scope>
    <source>
        <strain evidence="8 9">CIB</strain>
    </source>
</reference>
<dbReference type="InterPro" id="IPR002937">
    <property type="entry name" value="Amino_oxidase"/>
</dbReference>
<evidence type="ECO:0000259" key="7">
    <source>
        <dbReference type="Pfam" id="PF01593"/>
    </source>
</evidence>
<keyword evidence="3 6" id="KW-0560">Oxidoreductase</keyword>
<feature type="binding site" evidence="5">
    <location>
        <position position="379"/>
    </location>
    <ligand>
        <name>substrate</name>
    </ligand>
</feature>
<dbReference type="GO" id="GO:0097621">
    <property type="term" value="F:monoamine oxidase activity"/>
    <property type="evidence" value="ECO:0007669"/>
    <property type="project" value="UniProtKB-EC"/>
</dbReference>
<evidence type="ECO:0000256" key="1">
    <source>
        <dbReference type="ARBA" id="ARBA00001974"/>
    </source>
</evidence>